<proteinExistence type="predicted"/>
<protein>
    <recommendedName>
        <fullName evidence="2">Helix-turn-helix domain-containing protein</fullName>
    </recommendedName>
</protein>
<accession>A0ABQ6IJ24</accession>
<dbReference type="EMBL" id="BSUN01000003">
    <property type="protein sequence ID" value="GMA37928.1"/>
    <property type="molecule type" value="Genomic_DNA"/>
</dbReference>
<evidence type="ECO:0000313" key="3">
    <source>
        <dbReference type="EMBL" id="GMA37807.1"/>
    </source>
</evidence>
<dbReference type="NCBIfam" id="TIGR01764">
    <property type="entry name" value="excise"/>
    <property type="match status" value="1"/>
</dbReference>
<feature type="region of interest" description="Disordered" evidence="1">
    <location>
        <begin position="61"/>
        <end position="109"/>
    </location>
</feature>
<reference evidence="4" key="1">
    <citation type="journal article" date="2014" name="Int. J. Syst. Evol. Microbiol.">
        <title>Complete genome of a new Firmicutes species belonging to the dominant human colonic microbiota ('Ruminococcus bicirculans') reveals two chromosomes and a selective capacity to utilize plant glucans.</title>
        <authorList>
            <consortium name="NISC Comparative Sequencing Program"/>
            <person name="Wegmann U."/>
            <person name="Louis P."/>
            <person name="Goesmann A."/>
            <person name="Henrissat B."/>
            <person name="Duncan S.H."/>
            <person name="Flint H.J."/>
        </authorList>
    </citation>
    <scope>NUCLEOTIDE SEQUENCE</scope>
    <source>
        <strain evidence="4">NBRC 112299</strain>
    </source>
</reference>
<evidence type="ECO:0000256" key="1">
    <source>
        <dbReference type="SAM" id="MobiDB-lite"/>
    </source>
</evidence>
<organism evidence="4 5">
    <name type="scientific">Demequina litorisediminis</name>
    <dbReference type="NCBI Taxonomy" id="1849022"/>
    <lineage>
        <taxon>Bacteria</taxon>
        <taxon>Bacillati</taxon>
        <taxon>Actinomycetota</taxon>
        <taxon>Actinomycetes</taxon>
        <taxon>Micrococcales</taxon>
        <taxon>Demequinaceae</taxon>
        <taxon>Demequina</taxon>
    </lineage>
</organism>
<sequence length="109" mass="12167">MSAGLDELFRDRAALLPLAEVAEMLCIEKSRVGVWVREGKVPAVRLPGGGQWRIIRDDLKAQARGQRRPQARLDPYTREGASPCGLAPSRRSSLTCDGSWNAAWQRPRR</sequence>
<dbReference type="Pfam" id="PF12728">
    <property type="entry name" value="HTH_17"/>
    <property type="match status" value="1"/>
</dbReference>
<evidence type="ECO:0000259" key="2">
    <source>
        <dbReference type="Pfam" id="PF12728"/>
    </source>
</evidence>
<dbReference type="InterPro" id="IPR041657">
    <property type="entry name" value="HTH_17"/>
</dbReference>
<reference evidence="4" key="3">
    <citation type="submission" date="2023-02" db="EMBL/GenBank/DDBJ databases">
        <authorList>
            <person name="Sun Q."/>
            <person name="Mori K."/>
        </authorList>
    </citation>
    <scope>NUCLEOTIDE SEQUENCE</scope>
    <source>
        <strain evidence="4">NBRC 112299</strain>
    </source>
</reference>
<evidence type="ECO:0000313" key="5">
    <source>
        <dbReference type="Proteomes" id="UP001157125"/>
    </source>
</evidence>
<comment type="caution">
    <text evidence="4">The sequence shown here is derived from an EMBL/GenBank/DDBJ whole genome shotgun (WGS) entry which is preliminary data.</text>
</comment>
<dbReference type="InterPro" id="IPR010093">
    <property type="entry name" value="SinI_DNA-bd"/>
</dbReference>
<reference evidence="5" key="2">
    <citation type="journal article" date="2019" name="Int. J. Syst. Evol. Microbiol.">
        <title>The Global Catalogue of Microorganisms (GCM) 10K type strain sequencing project: providing services to taxonomists for standard genome sequencing and annotation.</title>
        <authorList>
            <consortium name="The Broad Institute Genomics Platform"/>
            <consortium name="The Broad Institute Genome Sequencing Center for Infectious Disease"/>
            <person name="Wu L."/>
            <person name="Ma J."/>
        </authorList>
    </citation>
    <scope>NUCLEOTIDE SEQUENCE [LARGE SCALE GENOMIC DNA]</scope>
    <source>
        <strain evidence="5">NBRC 112299</strain>
    </source>
</reference>
<gene>
    <name evidence="3" type="ORF">GCM10025876_40110</name>
    <name evidence="4" type="ORF">GCM10025876_41320</name>
</gene>
<name>A0ABQ6IJ24_9MICO</name>
<dbReference type="EMBL" id="BSUN01000002">
    <property type="protein sequence ID" value="GMA37807.1"/>
    <property type="molecule type" value="Genomic_DNA"/>
</dbReference>
<keyword evidence="5" id="KW-1185">Reference proteome</keyword>
<evidence type="ECO:0000313" key="4">
    <source>
        <dbReference type="EMBL" id="GMA37928.1"/>
    </source>
</evidence>
<feature type="domain" description="Helix-turn-helix" evidence="2">
    <location>
        <begin position="18"/>
        <end position="63"/>
    </location>
</feature>
<dbReference type="Proteomes" id="UP001157125">
    <property type="component" value="Unassembled WGS sequence"/>
</dbReference>